<gene>
    <name evidence="2" type="ORF">N801_05170</name>
</gene>
<dbReference type="CDD" id="cd04182">
    <property type="entry name" value="GT_2_like_f"/>
    <property type="match status" value="1"/>
</dbReference>
<dbReference type="AlphaFoldDB" id="A0A0A0JZV7"/>
<dbReference type="eggNOG" id="COG2068">
    <property type="taxonomic scope" value="Bacteria"/>
</dbReference>
<dbReference type="STRING" id="1385519.N801_05170"/>
<dbReference type="Pfam" id="PF12804">
    <property type="entry name" value="NTP_transf_3"/>
    <property type="match status" value="1"/>
</dbReference>
<dbReference type="EMBL" id="AVPL01000001">
    <property type="protein sequence ID" value="KGN42980.1"/>
    <property type="molecule type" value="Genomic_DNA"/>
</dbReference>
<dbReference type="InterPro" id="IPR029044">
    <property type="entry name" value="Nucleotide-diphossugar_trans"/>
</dbReference>
<sequence length="197" mass="19697">MVGLVLAAGAGRRMGGPKGLLRLAPSGPTFVETAVARLREAGVGEVHVVVGASASAVAALAEKAGARVVEAPDWDEGMGASLRHGLDALAGTSAQAALVMLVDLPDVGSAAHVRVLEVARASAASAADGGLGSLLVRAAYDGKPGHPVLLGREHWDAIREGAVGDRGARGHLDAASTLLVECGDLATGRDVDRPADL</sequence>
<accession>A0A0A0JZV7</accession>
<dbReference type="SUPFAM" id="SSF53448">
    <property type="entry name" value="Nucleotide-diphospho-sugar transferases"/>
    <property type="match status" value="1"/>
</dbReference>
<dbReference type="PANTHER" id="PTHR43777">
    <property type="entry name" value="MOLYBDENUM COFACTOR CYTIDYLYLTRANSFERASE"/>
    <property type="match status" value="1"/>
</dbReference>
<dbReference type="InterPro" id="IPR025877">
    <property type="entry name" value="MobA-like_NTP_Trfase"/>
</dbReference>
<dbReference type="GO" id="GO:0016779">
    <property type="term" value="F:nucleotidyltransferase activity"/>
    <property type="evidence" value="ECO:0007669"/>
    <property type="project" value="UniProtKB-ARBA"/>
</dbReference>
<proteinExistence type="predicted"/>
<feature type="domain" description="MobA-like NTP transferase" evidence="1">
    <location>
        <begin position="3"/>
        <end position="174"/>
    </location>
</feature>
<organism evidence="2 3">
    <name type="scientific">Knoellia aerolata DSM 18566</name>
    <dbReference type="NCBI Taxonomy" id="1385519"/>
    <lineage>
        <taxon>Bacteria</taxon>
        <taxon>Bacillati</taxon>
        <taxon>Actinomycetota</taxon>
        <taxon>Actinomycetes</taxon>
        <taxon>Micrococcales</taxon>
        <taxon>Intrasporangiaceae</taxon>
        <taxon>Knoellia</taxon>
    </lineage>
</organism>
<dbReference type="Proteomes" id="UP000030013">
    <property type="component" value="Unassembled WGS sequence"/>
</dbReference>
<dbReference type="Gene3D" id="3.90.550.10">
    <property type="entry name" value="Spore Coat Polysaccharide Biosynthesis Protein SpsA, Chain A"/>
    <property type="match status" value="1"/>
</dbReference>
<evidence type="ECO:0000313" key="3">
    <source>
        <dbReference type="Proteomes" id="UP000030013"/>
    </source>
</evidence>
<name>A0A0A0JZV7_9MICO</name>
<reference evidence="2 3" key="1">
    <citation type="submission" date="2013-08" db="EMBL/GenBank/DDBJ databases">
        <title>The genome sequence of Knoellia aerolata.</title>
        <authorList>
            <person name="Zhu W."/>
            <person name="Wang G."/>
        </authorList>
    </citation>
    <scope>NUCLEOTIDE SEQUENCE [LARGE SCALE GENOMIC DNA]</scope>
    <source>
        <strain evidence="2 3">DSM 18566</strain>
    </source>
</reference>
<evidence type="ECO:0000259" key="1">
    <source>
        <dbReference type="Pfam" id="PF12804"/>
    </source>
</evidence>
<comment type="caution">
    <text evidence="2">The sequence shown here is derived from an EMBL/GenBank/DDBJ whole genome shotgun (WGS) entry which is preliminary data.</text>
</comment>
<protein>
    <recommendedName>
        <fullName evidence="1">MobA-like NTP transferase domain-containing protein</fullName>
    </recommendedName>
</protein>
<keyword evidence="3" id="KW-1185">Reference proteome</keyword>
<evidence type="ECO:0000313" key="2">
    <source>
        <dbReference type="EMBL" id="KGN42980.1"/>
    </source>
</evidence>
<dbReference type="PANTHER" id="PTHR43777:SF1">
    <property type="entry name" value="MOLYBDENUM COFACTOR CYTIDYLYLTRANSFERASE"/>
    <property type="match status" value="1"/>
</dbReference>